<dbReference type="EnsemblPlants" id="OB01G14850.1">
    <property type="protein sequence ID" value="OB01G14850.1"/>
    <property type="gene ID" value="OB01G14850"/>
</dbReference>
<keyword evidence="2" id="KW-1185">Reference proteome</keyword>
<sequence length="61" mass="7019">MASQREVDTCNPFDCFNRRPPWGTLLEVAARRFCIPWLLLPPRTAKQQEATARAALHCSNY</sequence>
<evidence type="ECO:0000313" key="2">
    <source>
        <dbReference type="Proteomes" id="UP000006038"/>
    </source>
</evidence>
<dbReference type="AlphaFoldDB" id="J3KWX9"/>
<dbReference type="Proteomes" id="UP000006038">
    <property type="component" value="Chromosome 1"/>
</dbReference>
<name>J3KWX9_ORYBR</name>
<protein>
    <submittedName>
        <fullName evidence="1">Uncharacterized protein</fullName>
    </submittedName>
</protein>
<reference evidence="1" key="2">
    <citation type="submission" date="2013-04" db="UniProtKB">
        <authorList>
            <consortium name="EnsemblPlants"/>
        </authorList>
    </citation>
    <scope>IDENTIFICATION</scope>
</reference>
<accession>J3KWX9</accession>
<dbReference type="HOGENOM" id="CLU_2926303_0_0_1"/>
<organism evidence="1">
    <name type="scientific">Oryza brachyantha</name>
    <name type="common">malo sina</name>
    <dbReference type="NCBI Taxonomy" id="4533"/>
    <lineage>
        <taxon>Eukaryota</taxon>
        <taxon>Viridiplantae</taxon>
        <taxon>Streptophyta</taxon>
        <taxon>Embryophyta</taxon>
        <taxon>Tracheophyta</taxon>
        <taxon>Spermatophyta</taxon>
        <taxon>Magnoliopsida</taxon>
        <taxon>Liliopsida</taxon>
        <taxon>Poales</taxon>
        <taxon>Poaceae</taxon>
        <taxon>BOP clade</taxon>
        <taxon>Oryzoideae</taxon>
        <taxon>Oryzeae</taxon>
        <taxon>Oryzinae</taxon>
        <taxon>Oryza</taxon>
    </lineage>
</organism>
<dbReference type="Gramene" id="OB01G14850.1">
    <property type="protein sequence ID" value="OB01G14850.1"/>
    <property type="gene ID" value="OB01G14850"/>
</dbReference>
<evidence type="ECO:0000313" key="1">
    <source>
        <dbReference type="EnsemblPlants" id="OB01G14850.1"/>
    </source>
</evidence>
<reference evidence="1" key="1">
    <citation type="journal article" date="2013" name="Nat. Commun.">
        <title>Whole-genome sequencing of Oryza brachyantha reveals mechanisms underlying Oryza genome evolution.</title>
        <authorList>
            <person name="Chen J."/>
            <person name="Huang Q."/>
            <person name="Gao D."/>
            <person name="Wang J."/>
            <person name="Lang Y."/>
            <person name="Liu T."/>
            <person name="Li B."/>
            <person name="Bai Z."/>
            <person name="Luis Goicoechea J."/>
            <person name="Liang C."/>
            <person name="Chen C."/>
            <person name="Zhang W."/>
            <person name="Sun S."/>
            <person name="Liao Y."/>
            <person name="Zhang X."/>
            <person name="Yang L."/>
            <person name="Song C."/>
            <person name="Wang M."/>
            <person name="Shi J."/>
            <person name="Liu G."/>
            <person name="Liu J."/>
            <person name="Zhou H."/>
            <person name="Zhou W."/>
            <person name="Yu Q."/>
            <person name="An N."/>
            <person name="Chen Y."/>
            <person name="Cai Q."/>
            <person name="Wang B."/>
            <person name="Liu B."/>
            <person name="Min J."/>
            <person name="Huang Y."/>
            <person name="Wu H."/>
            <person name="Li Z."/>
            <person name="Zhang Y."/>
            <person name="Yin Y."/>
            <person name="Song W."/>
            <person name="Jiang J."/>
            <person name="Jackson S.A."/>
            <person name="Wing R.A."/>
            <person name="Wang J."/>
            <person name="Chen M."/>
        </authorList>
    </citation>
    <scope>NUCLEOTIDE SEQUENCE [LARGE SCALE GENOMIC DNA]</scope>
    <source>
        <strain evidence="1">cv. IRGC 101232</strain>
    </source>
</reference>
<proteinExistence type="predicted"/>